<name>A0A1U7P1Z1_9DEIO</name>
<organism evidence="1 2">
    <name type="scientific">Deinococcus marmoris</name>
    <dbReference type="NCBI Taxonomy" id="249408"/>
    <lineage>
        <taxon>Bacteria</taxon>
        <taxon>Thermotogati</taxon>
        <taxon>Deinococcota</taxon>
        <taxon>Deinococci</taxon>
        <taxon>Deinococcales</taxon>
        <taxon>Deinococcaceae</taxon>
        <taxon>Deinococcus</taxon>
    </lineage>
</organism>
<dbReference type="STRING" id="249408.BOO71_0003613"/>
<dbReference type="Proteomes" id="UP000186607">
    <property type="component" value="Unassembled WGS sequence"/>
</dbReference>
<gene>
    <name evidence="1" type="ORF">BOO71_0003613</name>
</gene>
<comment type="caution">
    <text evidence="1">The sequence shown here is derived from an EMBL/GenBank/DDBJ whole genome shotgun (WGS) entry which is preliminary data.</text>
</comment>
<dbReference type="AlphaFoldDB" id="A0A1U7P1Z1"/>
<sequence>MQMQVEIRHEYESASEAELLIFARIALAQWAAFLDGMAACLQTTAPGLWYRRTSLVTLIHAGRADGYQSLG</sequence>
<dbReference type="RefSeq" id="WP_075831092.1">
    <property type="nucleotide sequence ID" value="NZ_MSTI01000040.1"/>
</dbReference>
<dbReference type="EMBL" id="MSTI01000040">
    <property type="protein sequence ID" value="OLV19179.1"/>
    <property type="molecule type" value="Genomic_DNA"/>
</dbReference>
<protein>
    <submittedName>
        <fullName evidence="1">Uncharacterized protein</fullName>
    </submittedName>
</protein>
<keyword evidence="2" id="KW-1185">Reference proteome</keyword>
<evidence type="ECO:0000313" key="1">
    <source>
        <dbReference type="EMBL" id="OLV19179.1"/>
    </source>
</evidence>
<accession>A0A1U7P1Z1</accession>
<reference evidence="1 2" key="1">
    <citation type="submission" date="2017-01" db="EMBL/GenBank/DDBJ databases">
        <title>Genome Analysis of Deinococcus marmoris KOPRI26562.</title>
        <authorList>
            <person name="Kim J.H."/>
            <person name="Oh H.-M."/>
        </authorList>
    </citation>
    <scope>NUCLEOTIDE SEQUENCE [LARGE SCALE GENOMIC DNA]</scope>
    <source>
        <strain evidence="1 2">KOPRI26562</strain>
    </source>
</reference>
<evidence type="ECO:0000313" key="2">
    <source>
        <dbReference type="Proteomes" id="UP000186607"/>
    </source>
</evidence>
<proteinExistence type="predicted"/>